<gene>
    <name evidence="1" type="ORF">HK103_007106</name>
</gene>
<evidence type="ECO:0000313" key="1">
    <source>
        <dbReference type="EMBL" id="KAJ3254552.1"/>
    </source>
</evidence>
<keyword evidence="2" id="KW-1185">Reference proteome</keyword>
<proteinExistence type="predicted"/>
<dbReference type="EMBL" id="JADGKB010000083">
    <property type="protein sequence ID" value="KAJ3254552.1"/>
    <property type="molecule type" value="Genomic_DNA"/>
</dbReference>
<sequence length="126" mass="14810">MAMRFGKNMANNWILKTITFPPPKEYFLPFKTAEGRILPPRISLKKQQEIRNTCLFAGIDPSSVGLPPFVEEKEPKLILKGNKRPVEKKNREEKIIENMKAMPKRIEQYRLERRKGKEARKPDMPF</sequence>
<name>A0AAD5UGY8_9FUNG</name>
<accession>A0AAD5UGY8</accession>
<dbReference type="Proteomes" id="UP001210925">
    <property type="component" value="Unassembled WGS sequence"/>
</dbReference>
<reference evidence="1" key="1">
    <citation type="submission" date="2020-05" db="EMBL/GenBank/DDBJ databases">
        <title>Phylogenomic resolution of chytrid fungi.</title>
        <authorList>
            <person name="Stajich J.E."/>
            <person name="Amses K."/>
            <person name="Simmons R."/>
            <person name="Seto K."/>
            <person name="Myers J."/>
            <person name="Bonds A."/>
            <person name="Quandt C.A."/>
            <person name="Barry K."/>
            <person name="Liu P."/>
            <person name="Grigoriev I."/>
            <person name="Longcore J.E."/>
            <person name="James T.Y."/>
        </authorList>
    </citation>
    <scope>NUCLEOTIDE SEQUENCE</scope>
    <source>
        <strain evidence="1">PLAUS21</strain>
    </source>
</reference>
<evidence type="ECO:0000313" key="2">
    <source>
        <dbReference type="Proteomes" id="UP001210925"/>
    </source>
</evidence>
<organism evidence="1 2">
    <name type="scientific">Boothiomyces macroporosus</name>
    <dbReference type="NCBI Taxonomy" id="261099"/>
    <lineage>
        <taxon>Eukaryota</taxon>
        <taxon>Fungi</taxon>
        <taxon>Fungi incertae sedis</taxon>
        <taxon>Chytridiomycota</taxon>
        <taxon>Chytridiomycota incertae sedis</taxon>
        <taxon>Chytridiomycetes</taxon>
        <taxon>Rhizophydiales</taxon>
        <taxon>Terramycetaceae</taxon>
        <taxon>Boothiomyces</taxon>
    </lineage>
</organism>
<evidence type="ECO:0008006" key="3">
    <source>
        <dbReference type="Google" id="ProtNLM"/>
    </source>
</evidence>
<comment type="caution">
    <text evidence="1">The sequence shown here is derived from an EMBL/GenBank/DDBJ whole genome shotgun (WGS) entry which is preliminary data.</text>
</comment>
<dbReference type="AlphaFoldDB" id="A0AAD5UGY8"/>
<protein>
    <recommendedName>
        <fullName evidence="3">MRPL25 domain-containing protein</fullName>
    </recommendedName>
</protein>